<dbReference type="Gene3D" id="3.40.630.30">
    <property type="match status" value="1"/>
</dbReference>
<dbReference type="AlphaFoldDB" id="A0A2S7MZ63"/>
<feature type="domain" description="N-acetyltransferase" evidence="3">
    <location>
        <begin position="2"/>
        <end position="151"/>
    </location>
</feature>
<dbReference type="RefSeq" id="WP_104849761.1">
    <property type="nucleotide sequence ID" value="NZ_PKOZ01000006.1"/>
</dbReference>
<dbReference type="InterPro" id="IPR000182">
    <property type="entry name" value="GNAT_dom"/>
</dbReference>
<evidence type="ECO:0000313" key="5">
    <source>
        <dbReference type="Proteomes" id="UP000239663"/>
    </source>
</evidence>
<dbReference type="Proteomes" id="UP000239663">
    <property type="component" value="Unassembled WGS sequence"/>
</dbReference>
<dbReference type="PANTHER" id="PTHR43420">
    <property type="entry name" value="ACETYLTRANSFERASE"/>
    <property type="match status" value="1"/>
</dbReference>
<dbReference type="OrthoDB" id="4228396at2"/>
<gene>
    <name evidence="4" type="ORF">CYL18_12070</name>
</gene>
<reference evidence="4 5" key="1">
    <citation type="submission" date="2017-12" db="EMBL/GenBank/DDBJ databases">
        <title>Taxonomic description and draft genome of Pradoshia cofamensis Gen. nov., sp. nov., a thermotolerant bacillale isolated from anterior gut of earthworm Eisenia fetida.</title>
        <authorList>
            <person name="Saha T."/>
            <person name="Chakraborty R."/>
        </authorList>
    </citation>
    <scope>NUCLEOTIDE SEQUENCE [LARGE SCALE GENOMIC DNA]</scope>
    <source>
        <strain evidence="4 5">EAG3</strain>
    </source>
</reference>
<evidence type="ECO:0000256" key="2">
    <source>
        <dbReference type="ARBA" id="ARBA00023315"/>
    </source>
</evidence>
<name>A0A2S7MZ63_9BACI</name>
<evidence type="ECO:0000313" key="4">
    <source>
        <dbReference type="EMBL" id="PQD95056.1"/>
    </source>
</evidence>
<keyword evidence="5" id="KW-1185">Reference proteome</keyword>
<accession>A0A2S7MZ63</accession>
<keyword evidence="2" id="KW-0012">Acyltransferase</keyword>
<evidence type="ECO:0000259" key="3">
    <source>
        <dbReference type="PROSITE" id="PS51186"/>
    </source>
</evidence>
<sequence length="286" mass="32278">MITIRRLCDCTLQDVILAWNEGFEGYFVKMNFSLEQFLKRLVHEELSAEHSILLYDGDTPVGIVLNGMREIDGKKLAWNGGTGIAPAYRNKGLGRLAIAECIRIYEEEGVESATLEAIAENHPAIGLYEKMGYKTIGRLMNYSCSKSIGLPARSAAYRTELRPPAELGRLSFFHENRPWQTQRRSIQNGEAIVLIDEEGKECAYAIYQKGWQENGDLQAIYLYQAELCSSPKPEMVEALLQAVFGASPVSSYVINLPLKEDGWDLALKEMGFKETVGQVWMEYKFN</sequence>
<dbReference type="SUPFAM" id="SSF55729">
    <property type="entry name" value="Acyl-CoA N-acyltransferases (Nat)"/>
    <property type="match status" value="1"/>
</dbReference>
<protein>
    <submittedName>
        <fullName evidence="4">N-acetyltransferase</fullName>
    </submittedName>
</protein>
<dbReference type="EMBL" id="PKOZ01000006">
    <property type="protein sequence ID" value="PQD95056.1"/>
    <property type="molecule type" value="Genomic_DNA"/>
</dbReference>
<comment type="caution">
    <text evidence="4">The sequence shown here is derived from an EMBL/GenBank/DDBJ whole genome shotgun (WGS) entry which is preliminary data.</text>
</comment>
<dbReference type="InterPro" id="IPR016181">
    <property type="entry name" value="Acyl_CoA_acyltransferase"/>
</dbReference>
<dbReference type="GO" id="GO:0016747">
    <property type="term" value="F:acyltransferase activity, transferring groups other than amino-acyl groups"/>
    <property type="evidence" value="ECO:0007669"/>
    <property type="project" value="InterPro"/>
</dbReference>
<proteinExistence type="predicted"/>
<organism evidence="4 5">
    <name type="scientific">Pradoshia eiseniae</name>
    <dbReference type="NCBI Taxonomy" id="2064768"/>
    <lineage>
        <taxon>Bacteria</taxon>
        <taxon>Bacillati</taxon>
        <taxon>Bacillota</taxon>
        <taxon>Bacilli</taxon>
        <taxon>Bacillales</taxon>
        <taxon>Bacillaceae</taxon>
        <taxon>Pradoshia</taxon>
    </lineage>
</organism>
<dbReference type="Pfam" id="PF00583">
    <property type="entry name" value="Acetyltransf_1"/>
    <property type="match status" value="1"/>
</dbReference>
<dbReference type="CDD" id="cd04301">
    <property type="entry name" value="NAT_SF"/>
    <property type="match status" value="1"/>
</dbReference>
<keyword evidence="1 4" id="KW-0808">Transferase</keyword>
<dbReference type="InterPro" id="IPR050680">
    <property type="entry name" value="YpeA/RimI_acetyltransf"/>
</dbReference>
<evidence type="ECO:0000256" key="1">
    <source>
        <dbReference type="ARBA" id="ARBA00022679"/>
    </source>
</evidence>
<dbReference type="PROSITE" id="PS51186">
    <property type="entry name" value="GNAT"/>
    <property type="match status" value="1"/>
</dbReference>